<accession>A0A846RQ35</accession>
<keyword evidence="5" id="KW-1185">Reference proteome</keyword>
<gene>
    <name evidence="4" type="ORF">BJ994_001580</name>
</gene>
<evidence type="ECO:0000259" key="3">
    <source>
        <dbReference type="Pfam" id="PF01370"/>
    </source>
</evidence>
<feature type="signal peptide" evidence="2">
    <location>
        <begin position="1"/>
        <end position="19"/>
    </location>
</feature>
<feature type="region of interest" description="Disordered" evidence="1">
    <location>
        <begin position="306"/>
        <end position="327"/>
    </location>
</feature>
<organism evidence="4 5">
    <name type="scientific">Arthrobacter pigmenti</name>
    <dbReference type="NCBI Taxonomy" id="271432"/>
    <lineage>
        <taxon>Bacteria</taxon>
        <taxon>Bacillati</taxon>
        <taxon>Actinomycetota</taxon>
        <taxon>Actinomycetes</taxon>
        <taxon>Micrococcales</taxon>
        <taxon>Micrococcaceae</taxon>
        <taxon>Arthrobacter</taxon>
    </lineage>
</organism>
<dbReference type="InterPro" id="IPR051783">
    <property type="entry name" value="NAD(P)-dependent_oxidoreduct"/>
</dbReference>
<dbReference type="RefSeq" id="WP_167993153.1">
    <property type="nucleotide sequence ID" value="NZ_JAATJL010000001.1"/>
</dbReference>
<dbReference type="Proteomes" id="UP000547458">
    <property type="component" value="Unassembled WGS sequence"/>
</dbReference>
<dbReference type="Gene3D" id="3.40.50.720">
    <property type="entry name" value="NAD(P)-binding Rossmann-like Domain"/>
    <property type="match status" value="1"/>
</dbReference>
<dbReference type="EMBL" id="JAATJL010000001">
    <property type="protein sequence ID" value="NJC22504.1"/>
    <property type="molecule type" value="Genomic_DNA"/>
</dbReference>
<proteinExistence type="predicted"/>
<reference evidence="4 5" key="1">
    <citation type="submission" date="2020-03" db="EMBL/GenBank/DDBJ databases">
        <title>Sequencing the genomes of 1000 actinobacteria strains.</title>
        <authorList>
            <person name="Klenk H.-P."/>
        </authorList>
    </citation>
    <scope>NUCLEOTIDE SEQUENCE [LARGE SCALE GENOMIC DNA]</scope>
    <source>
        <strain evidence="4 5">DSM 16403</strain>
    </source>
</reference>
<feature type="domain" description="NAD-dependent epimerase/dehydratase" evidence="3">
    <location>
        <begin position="3"/>
        <end position="206"/>
    </location>
</feature>
<evidence type="ECO:0000313" key="4">
    <source>
        <dbReference type="EMBL" id="NJC22504.1"/>
    </source>
</evidence>
<sequence length="327" mass="34672">MRILVLGGTVFLSRAVAAAALQAGHDVTCFARGTHGPPPPGARFVQGDRDGEDAYSDLREKWDAVVDVTSEPRHASEAATALGSDAGHWTFVSSCSVYADQGTPGQDESAAILSAYDGEGPAPREKYGEAKVACEQVYASALGGRALIIRPGLICGAGDGSDRFGYWPARLARGGTVIAPDIRNAATQTIDVRDLAAWIVRSAEAGLTGRFNALGPSVSFGDLLTRVAEITGFTGEFRWCAPSWLARQGVSYWAGPDSLPHWLPEGFEGFATRSAAAALRNGLILRSVDDTIREVLDDELDRGLDRERKSGLTPGTEQRLVGQTPVS</sequence>
<dbReference type="PANTHER" id="PTHR48079:SF6">
    <property type="entry name" value="NAD(P)-BINDING DOMAIN-CONTAINING PROTEIN-RELATED"/>
    <property type="match status" value="1"/>
</dbReference>
<name>A0A846RQ35_9MICC</name>
<evidence type="ECO:0000313" key="5">
    <source>
        <dbReference type="Proteomes" id="UP000547458"/>
    </source>
</evidence>
<evidence type="ECO:0000256" key="2">
    <source>
        <dbReference type="SAM" id="SignalP"/>
    </source>
</evidence>
<keyword evidence="2" id="KW-0732">Signal</keyword>
<dbReference type="AlphaFoldDB" id="A0A846RQ35"/>
<dbReference type="SUPFAM" id="SSF51735">
    <property type="entry name" value="NAD(P)-binding Rossmann-fold domains"/>
    <property type="match status" value="1"/>
</dbReference>
<dbReference type="InterPro" id="IPR001509">
    <property type="entry name" value="Epimerase_deHydtase"/>
</dbReference>
<comment type="caution">
    <text evidence="4">The sequence shown here is derived from an EMBL/GenBank/DDBJ whole genome shotgun (WGS) entry which is preliminary data.</text>
</comment>
<feature type="chain" id="PRO_5032892553" evidence="2">
    <location>
        <begin position="20"/>
        <end position="327"/>
    </location>
</feature>
<evidence type="ECO:0000256" key="1">
    <source>
        <dbReference type="SAM" id="MobiDB-lite"/>
    </source>
</evidence>
<dbReference type="Pfam" id="PF01370">
    <property type="entry name" value="Epimerase"/>
    <property type="match status" value="1"/>
</dbReference>
<dbReference type="PANTHER" id="PTHR48079">
    <property type="entry name" value="PROTEIN YEEZ"/>
    <property type="match status" value="1"/>
</dbReference>
<dbReference type="GO" id="GO:0005737">
    <property type="term" value="C:cytoplasm"/>
    <property type="evidence" value="ECO:0007669"/>
    <property type="project" value="TreeGrafter"/>
</dbReference>
<protein>
    <submittedName>
        <fullName evidence="4">Nucleoside-diphosphate-sugar epimerase</fullName>
    </submittedName>
</protein>
<dbReference type="InterPro" id="IPR036291">
    <property type="entry name" value="NAD(P)-bd_dom_sf"/>
</dbReference>
<dbReference type="GO" id="GO:0004029">
    <property type="term" value="F:aldehyde dehydrogenase (NAD+) activity"/>
    <property type="evidence" value="ECO:0007669"/>
    <property type="project" value="TreeGrafter"/>
</dbReference>